<dbReference type="EMBL" id="KN822965">
    <property type="protein sequence ID" value="KIO31227.1"/>
    <property type="molecule type" value="Genomic_DNA"/>
</dbReference>
<protein>
    <submittedName>
        <fullName evidence="1">Uncharacterized protein</fullName>
    </submittedName>
</protein>
<accession>A0A0C3MBV3</accession>
<evidence type="ECO:0000313" key="1">
    <source>
        <dbReference type="EMBL" id="KIO31227.1"/>
    </source>
</evidence>
<reference evidence="2" key="2">
    <citation type="submission" date="2015-01" db="EMBL/GenBank/DDBJ databases">
        <title>Evolutionary Origins and Diversification of the Mycorrhizal Mutualists.</title>
        <authorList>
            <consortium name="DOE Joint Genome Institute"/>
            <consortium name="Mycorrhizal Genomics Consortium"/>
            <person name="Kohler A."/>
            <person name="Kuo A."/>
            <person name="Nagy L.G."/>
            <person name="Floudas D."/>
            <person name="Copeland A."/>
            <person name="Barry K.W."/>
            <person name="Cichocki N."/>
            <person name="Veneault-Fourrey C."/>
            <person name="LaButti K."/>
            <person name="Lindquist E.A."/>
            <person name="Lipzen A."/>
            <person name="Lundell T."/>
            <person name="Morin E."/>
            <person name="Murat C."/>
            <person name="Riley R."/>
            <person name="Ohm R."/>
            <person name="Sun H."/>
            <person name="Tunlid A."/>
            <person name="Henrissat B."/>
            <person name="Grigoriev I.V."/>
            <person name="Hibbett D.S."/>
            <person name="Martin F."/>
        </authorList>
    </citation>
    <scope>NUCLEOTIDE SEQUENCE [LARGE SCALE GENOMIC DNA]</scope>
    <source>
        <strain evidence="2">MUT 4182</strain>
    </source>
</reference>
<evidence type="ECO:0000313" key="2">
    <source>
        <dbReference type="Proteomes" id="UP000054248"/>
    </source>
</evidence>
<name>A0A0C3MBV3_9AGAM</name>
<sequence length="84" mass="9806">MGLSYKATENLRAIALAVCHRGVCPYSSQGIYDTFQSRAARLQRHQLFVRNLKIRWFTSFIVNLKFSQEGQQVNLLRHLFEGIY</sequence>
<dbReference type="AlphaFoldDB" id="A0A0C3MBV3"/>
<keyword evidence="2" id="KW-1185">Reference proteome</keyword>
<dbReference type="HOGENOM" id="CLU_2529128_0_0_1"/>
<gene>
    <name evidence="1" type="ORF">M407DRAFT_139234</name>
</gene>
<reference evidence="1 2" key="1">
    <citation type="submission" date="2014-04" db="EMBL/GenBank/DDBJ databases">
        <authorList>
            <consortium name="DOE Joint Genome Institute"/>
            <person name="Kuo A."/>
            <person name="Girlanda M."/>
            <person name="Perotto S."/>
            <person name="Kohler A."/>
            <person name="Nagy L.G."/>
            <person name="Floudas D."/>
            <person name="Copeland A."/>
            <person name="Barry K.W."/>
            <person name="Cichocki N."/>
            <person name="Veneault-Fourrey C."/>
            <person name="LaButti K."/>
            <person name="Lindquist E.A."/>
            <person name="Lipzen A."/>
            <person name="Lundell T."/>
            <person name="Morin E."/>
            <person name="Murat C."/>
            <person name="Sun H."/>
            <person name="Tunlid A."/>
            <person name="Henrissat B."/>
            <person name="Grigoriev I.V."/>
            <person name="Hibbett D.S."/>
            <person name="Martin F."/>
            <person name="Nordberg H.P."/>
            <person name="Cantor M.N."/>
            <person name="Hua S.X."/>
        </authorList>
    </citation>
    <scope>NUCLEOTIDE SEQUENCE [LARGE SCALE GENOMIC DNA]</scope>
    <source>
        <strain evidence="1 2">MUT 4182</strain>
    </source>
</reference>
<organism evidence="1 2">
    <name type="scientific">Tulasnella calospora MUT 4182</name>
    <dbReference type="NCBI Taxonomy" id="1051891"/>
    <lineage>
        <taxon>Eukaryota</taxon>
        <taxon>Fungi</taxon>
        <taxon>Dikarya</taxon>
        <taxon>Basidiomycota</taxon>
        <taxon>Agaricomycotina</taxon>
        <taxon>Agaricomycetes</taxon>
        <taxon>Cantharellales</taxon>
        <taxon>Tulasnellaceae</taxon>
        <taxon>Tulasnella</taxon>
    </lineage>
</organism>
<dbReference type="Proteomes" id="UP000054248">
    <property type="component" value="Unassembled WGS sequence"/>
</dbReference>
<proteinExistence type="predicted"/>